<evidence type="ECO:0000313" key="2">
    <source>
        <dbReference type="EMBL" id="GGM46277.1"/>
    </source>
</evidence>
<protein>
    <submittedName>
        <fullName evidence="2">Uncharacterized protein</fullName>
    </submittedName>
</protein>
<dbReference type="AlphaFoldDB" id="A0A8J3FT57"/>
<reference evidence="2" key="2">
    <citation type="submission" date="2020-09" db="EMBL/GenBank/DDBJ databases">
        <authorList>
            <person name="Sun Q."/>
            <person name="Zhou Y."/>
        </authorList>
    </citation>
    <scope>NUCLEOTIDE SEQUENCE</scope>
    <source>
        <strain evidence="2">CGMCC 4.5737</strain>
    </source>
</reference>
<sequence length="60" mass="6583">MVEQVRRDLLPDRPDGGRRTAIRSITERNECRDVPLGIGPCDPALGTPVAATYDSVGYQQ</sequence>
<reference evidence="2" key="1">
    <citation type="journal article" date="2014" name="Int. J. Syst. Evol. Microbiol.">
        <title>Complete genome sequence of Corynebacterium casei LMG S-19264T (=DSM 44701T), isolated from a smear-ripened cheese.</title>
        <authorList>
            <consortium name="US DOE Joint Genome Institute (JGI-PGF)"/>
            <person name="Walter F."/>
            <person name="Albersmeier A."/>
            <person name="Kalinowski J."/>
            <person name="Ruckert C."/>
        </authorList>
    </citation>
    <scope>NUCLEOTIDE SEQUENCE</scope>
    <source>
        <strain evidence="2">CGMCC 4.5737</strain>
    </source>
</reference>
<comment type="caution">
    <text evidence="2">The sequence shown here is derived from an EMBL/GenBank/DDBJ whole genome shotgun (WGS) entry which is preliminary data.</text>
</comment>
<gene>
    <name evidence="2" type="ORF">GCM10012275_16640</name>
</gene>
<feature type="compositionally biased region" description="Basic and acidic residues" evidence="1">
    <location>
        <begin position="1"/>
        <end position="18"/>
    </location>
</feature>
<dbReference type="EMBL" id="BMMK01000005">
    <property type="protein sequence ID" value="GGM46277.1"/>
    <property type="molecule type" value="Genomic_DNA"/>
</dbReference>
<accession>A0A8J3FT57</accession>
<organism evidence="2 3">
    <name type="scientific">Longimycelium tulufanense</name>
    <dbReference type="NCBI Taxonomy" id="907463"/>
    <lineage>
        <taxon>Bacteria</taxon>
        <taxon>Bacillati</taxon>
        <taxon>Actinomycetota</taxon>
        <taxon>Actinomycetes</taxon>
        <taxon>Pseudonocardiales</taxon>
        <taxon>Pseudonocardiaceae</taxon>
        <taxon>Longimycelium</taxon>
    </lineage>
</organism>
<dbReference type="Proteomes" id="UP000637578">
    <property type="component" value="Unassembled WGS sequence"/>
</dbReference>
<proteinExistence type="predicted"/>
<name>A0A8J3FT57_9PSEU</name>
<evidence type="ECO:0000256" key="1">
    <source>
        <dbReference type="SAM" id="MobiDB-lite"/>
    </source>
</evidence>
<feature type="region of interest" description="Disordered" evidence="1">
    <location>
        <begin position="1"/>
        <end position="24"/>
    </location>
</feature>
<evidence type="ECO:0000313" key="3">
    <source>
        <dbReference type="Proteomes" id="UP000637578"/>
    </source>
</evidence>
<keyword evidence="3" id="KW-1185">Reference proteome</keyword>